<dbReference type="SUPFAM" id="SSF88713">
    <property type="entry name" value="Glycoside hydrolase/deacetylase"/>
    <property type="match status" value="1"/>
</dbReference>
<reference evidence="2" key="1">
    <citation type="submission" date="2020-10" db="EMBL/GenBank/DDBJ databases">
        <title>Taxonomic study of unclassified bacteria belonging to the class Ktedonobacteria.</title>
        <authorList>
            <person name="Yabe S."/>
            <person name="Wang C.M."/>
            <person name="Zheng Y."/>
            <person name="Sakai Y."/>
            <person name="Cavaletti L."/>
            <person name="Monciardini P."/>
            <person name="Donadio S."/>
        </authorList>
    </citation>
    <scope>NUCLEOTIDE SEQUENCE</scope>
    <source>
        <strain evidence="2">ID150040</strain>
    </source>
</reference>
<evidence type="ECO:0000313" key="3">
    <source>
        <dbReference type="Proteomes" id="UP000597444"/>
    </source>
</evidence>
<organism evidence="2 3">
    <name type="scientific">Reticulibacter mediterranei</name>
    <dbReference type="NCBI Taxonomy" id="2778369"/>
    <lineage>
        <taxon>Bacteria</taxon>
        <taxon>Bacillati</taxon>
        <taxon>Chloroflexota</taxon>
        <taxon>Ktedonobacteria</taxon>
        <taxon>Ktedonobacterales</taxon>
        <taxon>Reticulibacteraceae</taxon>
        <taxon>Reticulibacter</taxon>
    </lineage>
</organism>
<sequence>MDAVVLHMNLIAFSMKTKGLRNFARRLWTVFTRFGFTEARTRTALYALIDLLHDHHAAPTFFIPAVVLQRHPALLAAIVGAGAEIGIHGYVHNDYRTLSTIEQYKQTRQAIEVFQANKIPYQGFRNPYLGWTEQSLNVFSSLGMGYESNEAVIHNVIDRAQLSPLQQGGFEKSLQLFQAIDPCEYTLRPHFEGSLLRLPTSIPDDEMLFDRLRITDPVEIGRIWSQVMQRVYDYGGVYILNLHPERGVLCRQALATLLGYARSRPHPVWIARLDEIANWWRERSRFKLRITPIAPQRWRVEADCTSRSRLLARHLIIEDTAIVEAPMSCPTTCIVQAEQYPGIGLSPRTLPQVATLLTEQGYAHMTASPEQADQFGLYLDLPEGLGETRAEQQSRCGTLIRQIELLDAPLLSFHCWPDDYQAALAISGDIDSVTIQDFFLRILEVSSAKVPYVKTSHAINNQKNLA</sequence>
<protein>
    <recommendedName>
        <fullName evidence="1">NodB homology domain-containing protein</fullName>
    </recommendedName>
</protein>
<dbReference type="Gene3D" id="3.20.20.370">
    <property type="entry name" value="Glycoside hydrolase/deacetylase"/>
    <property type="match status" value="1"/>
</dbReference>
<dbReference type="PANTHER" id="PTHR47561">
    <property type="entry name" value="POLYSACCHARIDE DEACETYLASE FAMILY PROTEIN (AFU_ORTHOLOGUE AFUA_6G05030)"/>
    <property type="match status" value="1"/>
</dbReference>
<dbReference type="AlphaFoldDB" id="A0A8J3J1H3"/>
<dbReference type="Pfam" id="PF01522">
    <property type="entry name" value="Polysacc_deac_1"/>
    <property type="match status" value="1"/>
</dbReference>
<proteinExistence type="predicted"/>
<dbReference type="Proteomes" id="UP000597444">
    <property type="component" value="Unassembled WGS sequence"/>
</dbReference>
<feature type="domain" description="NodB homology" evidence="1">
    <location>
        <begin position="47"/>
        <end position="144"/>
    </location>
</feature>
<name>A0A8J3J1H3_9CHLR</name>
<dbReference type="EMBL" id="BNJK01000002">
    <property type="protein sequence ID" value="GHO99051.1"/>
    <property type="molecule type" value="Genomic_DNA"/>
</dbReference>
<dbReference type="InterPro" id="IPR011330">
    <property type="entry name" value="Glyco_hydro/deAcase_b/a-brl"/>
</dbReference>
<dbReference type="PANTHER" id="PTHR47561:SF1">
    <property type="entry name" value="POLYSACCHARIDE DEACETYLASE FAMILY PROTEIN (AFU_ORTHOLOGUE AFUA_6G05030)"/>
    <property type="match status" value="1"/>
</dbReference>
<gene>
    <name evidence="2" type="ORF">KSF_090990</name>
</gene>
<evidence type="ECO:0000313" key="2">
    <source>
        <dbReference type="EMBL" id="GHO99051.1"/>
    </source>
</evidence>
<dbReference type="GO" id="GO:0005975">
    <property type="term" value="P:carbohydrate metabolic process"/>
    <property type="evidence" value="ECO:0007669"/>
    <property type="project" value="InterPro"/>
</dbReference>
<dbReference type="InterPro" id="IPR002509">
    <property type="entry name" value="NODB_dom"/>
</dbReference>
<evidence type="ECO:0000259" key="1">
    <source>
        <dbReference type="Pfam" id="PF01522"/>
    </source>
</evidence>
<accession>A0A8J3J1H3</accession>
<dbReference type="GO" id="GO:0016810">
    <property type="term" value="F:hydrolase activity, acting on carbon-nitrogen (but not peptide) bonds"/>
    <property type="evidence" value="ECO:0007669"/>
    <property type="project" value="InterPro"/>
</dbReference>
<keyword evidence="3" id="KW-1185">Reference proteome</keyword>
<comment type="caution">
    <text evidence="2">The sequence shown here is derived from an EMBL/GenBank/DDBJ whole genome shotgun (WGS) entry which is preliminary data.</text>
</comment>